<evidence type="ECO:0000256" key="1">
    <source>
        <dbReference type="SAM" id="MobiDB-lite"/>
    </source>
</evidence>
<protein>
    <submittedName>
        <fullName evidence="2">Uncharacterized protein</fullName>
    </submittedName>
</protein>
<feature type="compositionally biased region" description="Basic and acidic residues" evidence="1">
    <location>
        <begin position="87"/>
        <end position="101"/>
    </location>
</feature>
<sequence length="108" mass="12523">MNNYSALRRDKTKYCKFHKYFSHDSMRLSQVEPGNSLDPHIEPKAVNTKGSNPNSFPHKKLLGVGREIEHLIQLGALKHFMAKKYEEKVKEERESKERDASGAKPRRT</sequence>
<feature type="region of interest" description="Disordered" evidence="1">
    <location>
        <begin position="31"/>
        <end position="58"/>
    </location>
</feature>
<dbReference type="EMBL" id="EQ973855">
    <property type="protein sequence ID" value="EEF41980.1"/>
    <property type="molecule type" value="Genomic_DNA"/>
</dbReference>
<gene>
    <name evidence="2" type="ORF">RCOM_1191390</name>
</gene>
<evidence type="ECO:0000313" key="2">
    <source>
        <dbReference type="EMBL" id="EEF41980.1"/>
    </source>
</evidence>
<proteinExistence type="predicted"/>
<organism evidence="2 3">
    <name type="scientific">Ricinus communis</name>
    <name type="common">Castor bean</name>
    <dbReference type="NCBI Taxonomy" id="3988"/>
    <lineage>
        <taxon>Eukaryota</taxon>
        <taxon>Viridiplantae</taxon>
        <taxon>Streptophyta</taxon>
        <taxon>Embryophyta</taxon>
        <taxon>Tracheophyta</taxon>
        <taxon>Spermatophyta</taxon>
        <taxon>Magnoliopsida</taxon>
        <taxon>eudicotyledons</taxon>
        <taxon>Gunneridae</taxon>
        <taxon>Pentapetalae</taxon>
        <taxon>rosids</taxon>
        <taxon>fabids</taxon>
        <taxon>Malpighiales</taxon>
        <taxon>Euphorbiaceae</taxon>
        <taxon>Acalyphoideae</taxon>
        <taxon>Acalypheae</taxon>
        <taxon>Ricinus</taxon>
    </lineage>
</organism>
<evidence type="ECO:0000313" key="3">
    <source>
        <dbReference type="Proteomes" id="UP000008311"/>
    </source>
</evidence>
<name>B9S2Z5_RICCO</name>
<dbReference type="AlphaFoldDB" id="B9S2Z5"/>
<keyword evidence="3" id="KW-1185">Reference proteome</keyword>
<accession>B9S2Z5</accession>
<reference evidence="3" key="1">
    <citation type="journal article" date="2010" name="Nat. Biotechnol.">
        <title>Draft genome sequence of the oilseed species Ricinus communis.</title>
        <authorList>
            <person name="Chan A.P."/>
            <person name="Crabtree J."/>
            <person name="Zhao Q."/>
            <person name="Lorenzi H."/>
            <person name="Orvis J."/>
            <person name="Puiu D."/>
            <person name="Melake-Berhan A."/>
            <person name="Jones K.M."/>
            <person name="Redman J."/>
            <person name="Chen G."/>
            <person name="Cahoon E.B."/>
            <person name="Gedil M."/>
            <person name="Stanke M."/>
            <person name="Haas B.J."/>
            <person name="Wortman J.R."/>
            <person name="Fraser-Liggett C.M."/>
            <person name="Ravel J."/>
            <person name="Rabinowicz P.D."/>
        </authorList>
    </citation>
    <scope>NUCLEOTIDE SEQUENCE [LARGE SCALE GENOMIC DNA]</scope>
    <source>
        <strain evidence="3">cv. Hale</strain>
    </source>
</reference>
<feature type="region of interest" description="Disordered" evidence="1">
    <location>
        <begin position="87"/>
        <end position="108"/>
    </location>
</feature>
<dbReference type="Proteomes" id="UP000008311">
    <property type="component" value="Unassembled WGS sequence"/>
</dbReference>
<dbReference type="InParanoid" id="B9S2Z5"/>